<accession>A0ABV8UHQ7</accession>
<dbReference type="InterPro" id="IPR007560">
    <property type="entry name" value="Restrct_endonuc_IV_Mrr"/>
</dbReference>
<comment type="caution">
    <text evidence="2">The sequence shown here is derived from an EMBL/GenBank/DDBJ whole genome shotgun (WGS) entry which is preliminary data.</text>
</comment>
<dbReference type="Proteomes" id="UP001595799">
    <property type="component" value="Unassembled WGS sequence"/>
</dbReference>
<reference evidence="3" key="1">
    <citation type="journal article" date="2019" name="Int. J. Syst. Evol. Microbiol.">
        <title>The Global Catalogue of Microorganisms (GCM) 10K type strain sequencing project: providing services to taxonomists for standard genome sequencing and annotation.</title>
        <authorList>
            <consortium name="The Broad Institute Genomics Platform"/>
            <consortium name="The Broad Institute Genome Sequencing Center for Infectious Disease"/>
            <person name="Wu L."/>
            <person name="Ma J."/>
        </authorList>
    </citation>
    <scope>NUCLEOTIDE SEQUENCE [LARGE SCALE GENOMIC DNA]</scope>
    <source>
        <strain evidence="3">CECT 8472</strain>
    </source>
</reference>
<dbReference type="GO" id="GO:0016787">
    <property type="term" value="F:hydrolase activity"/>
    <property type="evidence" value="ECO:0007669"/>
    <property type="project" value="UniProtKB-KW"/>
</dbReference>
<keyword evidence="3" id="KW-1185">Reference proteome</keyword>
<sequence>MTLAKSSKDLEQLVTRIHMLIEPAGAKITWNKKIRDPDTDQLRQIDGMIEREGKKTHIECRRHKPPQDVKWIEELIGRRASLGADGVIAVSTSGFTGPAESKAEARGIILRTFSEMTDAEIQAWGKSAKLTTKYIDIEKLKVTVFIDATCMNRISSQPQISVYETNIPPLIGILQEFTNHFGDKFFYDRSSNLTATIHYPGLLVDGVPVRHCETMLRAKLRQDSADVIGVWNYGGVEPTSQDDTTVSKHDFGSTEIIQKDDHASMILDLSSITPPRNCYLHSWEVDFGRIVRAWIEPLGMPPPTNFAFDMMLDVRAVQV</sequence>
<dbReference type="EMBL" id="JBHSCW010000001">
    <property type="protein sequence ID" value="MFC4350191.1"/>
    <property type="molecule type" value="Genomic_DNA"/>
</dbReference>
<protein>
    <submittedName>
        <fullName evidence="2">Restriction endonuclease</fullName>
        <ecNumber evidence="2">3.1.21.-</ecNumber>
    </submittedName>
</protein>
<evidence type="ECO:0000313" key="2">
    <source>
        <dbReference type="EMBL" id="MFC4350191.1"/>
    </source>
</evidence>
<organism evidence="2 3">
    <name type="scientific">Fodinicurvata halophila</name>
    <dbReference type="NCBI Taxonomy" id="1419723"/>
    <lineage>
        <taxon>Bacteria</taxon>
        <taxon>Pseudomonadati</taxon>
        <taxon>Pseudomonadota</taxon>
        <taxon>Alphaproteobacteria</taxon>
        <taxon>Rhodospirillales</taxon>
        <taxon>Rhodovibrionaceae</taxon>
        <taxon>Fodinicurvata</taxon>
    </lineage>
</organism>
<dbReference type="RefSeq" id="WP_382420395.1">
    <property type="nucleotide sequence ID" value="NZ_JBHSCW010000001.1"/>
</dbReference>
<dbReference type="InterPro" id="IPR011335">
    <property type="entry name" value="Restrct_endonuc-II-like"/>
</dbReference>
<dbReference type="GO" id="GO:0004519">
    <property type="term" value="F:endonuclease activity"/>
    <property type="evidence" value="ECO:0007669"/>
    <property type="project" value="UniProtKB-KW"/>
</dbReference>
<keyword evidence="2" id="KW-0378">Hydrolase</keyword>
<dbReference type="Pfam" id="PF04471">
    <property type="entry name" value="Mrr_cat"/>
    <property type="match status" value="1"/>
</dbReference>
<gene>
    <name evidence="2" type="ORF">ACFOW6_01410</name>
</gene>
<dbReference type="SUPFAM" id="SSF52980">
    <property type="entry name" value="Restriction endonuclease-like"/>
    <property type="match status" value="1"/>
</dbReference>
<keyword evidence="2" id="KW-0540">Nuclease</keyword>
<evidence type="ECO:0000259" key="1">
    <source>
        <dbReference type="Pfam" id="PF04471"/>
    </source>
</evidence>
<name>A0ABV8UHQ7_9PROT</name>
<dbReference type="EC" id="3.1.21.-" evidence="2"/>
<evidence type="ECO:0000313" key="3">
    <source>
        <dbReference type="Proteomes" id="UP001595799"/>
    </source>
</evidence>
<feature type="domain" description="Restriction endonuclease type IV Mrr" evidence="1">
    <location>
        <begin position="41"/>
        <end position="115"/>
    </location>
</feature>
<keyword evidence="2" id="KW-0255">Endonuclease</keyword>
<proteinExistence type="predicted"/>